<protein>
    <submittedName>
        <fullName evidence="1">Uncharacterized protein</fullName>
    </submittedName>
</protein>
<sequence>MASSPEDFPPSFTLSSTMGRSRAYDLLLREAGNILNFPPSRVPLSPRRRTHRTKRAPLFGSLATEDEWINHLRSPDRALEHQAVQKAQKVAGELRLPVPTWAEPPGRTP</sequence>
<comment type="caution">
    <text evidence="1">The sequence shown here is derived from an EMBL/GenBank/DDBJ whole genome shotgun (WGS) entry which is preliminary data.</text>
</comment>
<accession>A0ACB7TQ23</accession>
<name>A0ACB7TQ23_HYAAI</name>
<evidence type="ECO:0000313" key="2">
    <source>
        <dbReference type="Proteomes" id="UP000821845"/>
    </source>
</evidence>
<gene>
    <name evidence="1" type="ORF">HPB50_023452</name>
</gene>
<dbReference type="Proteomes" id="UP000821845">
    <property type="component" value="Chromosome 1"/>
</dbReference>
<reference evidence="1" key="1">
    <citation type="submission" date="2020-05" db="EMBL/GenBank/DDBJ databases">
        <title>Large-scale comparative analyses of tick genomes elucidate their genetic diversity and vector capacities.</title>
        <authorList>
            <person name="Jia N."/>
            <person name="Wang J."/>
            <person name="Shi W."/>
            <person name="Du L."/>
            <person name="Sun Y."/>
            <person name="Zhan W."/>
            <person name="Jiang J."/>
            <person name="Wang Q."/>
            <person name="Zhang B."/>
            <person name="Ji P."/>
            <person name="Sakyi L.B."/>
            <person name="Cui X."/>
            <person name="Yuan T."/>
            <person name="Jiang B."/>
            <person name="Yang W."/>
            <person name="Lam T.T.-Y."/>
            <person name="Chang Q."/>
            <person name="Ding S."/>
            <person name="Wang X."/>
            <person name="Zhu J."/>
            <person name="Ruan X."/>
            <person name="Zhao L."/>
            <person name="Wei J."/>
            <person name="Que T."/>
            <person name="Du C."/>
            <person name="Cheng J."/>
            <person name="Dai P."/>
            <person name="Han X."/>
            <person name="Huang E."/>
            <person name="Gao Y."/>
            <person name="Liu J."/>
            <person name="Shao H."/>
            <person name="Ye R."/>
            <person name="Li L."/>
            <person name="Wei W."/>
            <person name="Wang X."/>
            <person name="Wang C."/>
            <person name="Yang T."/>
            <person name="Huo Q."/>
            <person name="Li W."/>
            <person name="Guo W."/>
            <person name="Chen H."/>
            <person name="Zhou L."/>
            <person name="Ni X."/>
            <person name="Tian J."/>
            <person name="Zhou Y."/>
            <person name="Sheng Y."/>
            <person name="Liu T."/>
            <person name="Pan Y."/>
            <person name="Xia L."/>
            <person name="Li J."/>
            <person name="Zhao F."/>
            <person name="Cao W."/>
        </authorList>
    </citation>
    <scope>NUCLEOTIDE SEQUENCE</scope>
    <source>
        <strain evidence="1">Hyas-2018</strain>
    </source>
</reference>
<organism evidence="1 2">
    <name type="scientific">Hyalomma asiaticum</name>
    <name type="common">Tick</name>
    <dbReference type="NCBI Taxonomy" id="266040"/>
    <lineage>
        <taxon>Eukaryota</taxon>
        <taxon>Metazoa</taxon>
        <taxon>Ecdysozoa</taxon>
        <taxon>Arthropoda</taxon>
        <taxon>Chelicerata</taxon>
        <taxon>Arachnida</taxon>
        <taxon>Acari</taxon>
        <taxon>Parasitiformes</taxon>
        <taxon>Ixodida</taxon>
        <taxon>Ixodoidea</taxon>
        <taxon>Ixodidae</taxon>
        <taxon>Hyalomminae</taxon>
        <taxon>Hyalomma</taxon>
    </lineage>
</organism>
<dbReference type="EMBL" id="CM023481">
    <property type="protein sequence ID" value="KAH6948341.1"/>
    <property type="molecule type" value="Genomic_DNA"/>
</dbReference>
<evidence type="ECO:0000313" key="1">
    <source>
        <dbReference type="EMBL" id="KAH6948341.1"/>
    </source>
</evidence>
<keyword evidence="2" id="KW-1185">Reference proteome</keyword>
<proteinExistence type="predicted"/>